<organism evidence="2 3">
    <name type="scientific">Heliocybe sulcata</name>
    <dbReference type="NCBI Taxonomy" id="5364"/>
    <lineage>
        <taxon>Eukaryota</taxon>
        <taxon>Fungi</taxon>
        <taxon>Dikarya</taxon>
        <taxon>Basidiomycota</taxon>
        <taxon>Agaricomycotina</taxon>
        <taxon>Agaricomycetes</taxon>
        <taxon>Gloeophyllales</taxon>
        <taxon>Gloeophyllaceae</taxon>
        <taxon>Heliocybe</taxon>
    </lineage>
</organism>
<feature type="compositionally biased region" description="Acidic residues" evidence="1">
    <location>
        <begin position="74"/>
        <end position="101"/>
    </location>
</feature>
<dbReference type="PANTHER" id="PTHR14614">
    <property type="entry name" value="HEPATOCELLULAR CARCINOMA-ASSOCIATED ANTIGEN"/>
    <property type="match status" value="1"/>
</dbReference>
<dbReference type="EMBL" id="ML213503">
    <property type="protein sequence ID" value="TFK56438.1"/>
    <property type="molecule type" value="Genomic_DNA"/>
</dbReference>
<keyword evidence="3" id="KW-1185">Reference proteome</keyword>
<evidence type="ECO:0000313" key="2">
    <source>
        <dbReference type="EMBL" id="TFK56438.1"/>
    </source>
</evidence>
<dbReference type="GO" id="GO:0032259">
    <property type="term" value="P:methylation"/>
    <property type="evidence" value="ECO:0007669"/>
    <property type="project" value="UniProtKB-KW"/>
</dbReference>
<dbReference type="SUPFAM" id="SSF53335">
    <property type="entry name" value="S-adenosyl-L-methionine-dependent methyltransferases"/>
    <property type="match status" value="1"/>
</dbReference>
<dbReference type="InterPro" id="IPR019410">
    <property type="entry name" value="Methyltransf_16"/>
</dbReference>
<dbReference type="CDD" id="cd02440">
    <property type="entry name" value="AdoMet_MTases"/>
    <property type="match status" value="1"/>
</dbReference>
<accession>A0A5C3NJX8</accession>
<proteinExistence type="predicted"/>
<keyword evidence="2" id="KW-0808">Transferase</keyword>
<dbReference type="AlphaFoldDB" id="A0A5C3NJX8"/>
<sequence length="409" mass="44938">MGRHPVLVSPTSSLPPLKRLVDHNNHRIRQALQSLRDIYFSPAPPTPTKLRVPKRQLKTRIHDKSVPDSGYASAEEEDDVGQGEEEGDIAPELDEESDEADPDILRSDQLERAFAVKWLTGFISRSDDWISVSADEEEENERLGIIDEVTSLLAKFAGDDLEETGALTRTFSFPTSSSTVEVELNDAALSKEDHTSVGLQSWASSIVLATRMCLQPDEYGLTRRARVLELGAGTGLLSIVAAKLLGSQTGAIVATDYHPDVLDNLRQNIATNFPFSSVPPIEVRKLDWEQPDFSASLGEPFDAVLAADVIYHPEHASWIKRCVERLLVRPCPQAGREGGVCWLAIPMRTVGRHEGMGDTVSAVFPTAHTMGASRTEPELAILSEEHVGRQEGVGRADEGGYRIFKIGWV</sequence>
<feature type="region of interest" description="Disordered" evidence="1">
    <location>
        <begin position="39"/>
        <end position="101"/>
    </location>
</feature>
<dbReference type="Pfam" id="PF10294">
    <property type="entry name" value="Methyltransf_16"/>
    <property type="match status" value="1"/>
</dbReference>
<gene>
    <name evidence="2" type="ORF">OE88DRAFT_1649720</name>
</gene>
<evidence type="ECO:0000313" key="3">
    <source>
        <dbReference type="Proteomes" id="UP000305948"/>
    </source>
</evidence>
<reference evidence="2 3" key="1">
    <citation type="journal article" date="2019" name="Nat. Ecol. Evol.">
        <title>Megaphylogeny resolves global patterns of mushroom evolution.</title>
        <authorList>
            <person name="Varga T."/>
            <person name="Krizsan K."/>
            <person name="Foldi C."/>
            <person name="Dima B."/>
            <person name="Sanchez-Garcia M."/>
            <person name="Sanchez-Ramirez S."/>
            <person name="Szollosi G.J."/>
            <person name="Szarkandi J.G."/>
            <person name="Papp V."/>
            <person name="Albert L."/>
            <person name="Andreopoulos W."/>
            <person name="Angelini C."/>
            <person name="Antonin V."/>
            <person name="Barry K.W."/>
            <person name="Bougher N.L."/>
            <person name="Buchanan P."/>
            <person name="Buyck B."/>
            <person name="Bense V."/>
            <person name="Catcheside P."/>
            <person name="Chovatia M."/>
            <person name="Cooper J."/>
            <person name="Damon W."/>
            <person name="Desjardin D."/>
            <person name="Finy P."/>
            <person name="Geml J."/>
            <person name="Haridas S."/>
            <person name="Hughes K."/>
            <person name="Justo A."/>
            <person name="Karasinski D."/>
            <person name="Kautmanova I."/>
            <person name="Kiss B."/>
            <person name="Kocsube S."/>
            <person name="Kotiranta H."/>
            <person name="LaButti K.M."/>
            <person name="Lechner B.E."/>
            <person name="Liimatainen K."/>
            <person name="Lipzen A."/>
            <person name="Lukacs Z."/>
            <person name="Mihaltcheva S."/>
            <person name="Morgado L.N."/>
            <person name="Niskanen T."/>
            <person name="Noordeloos M.E."/>
            <person name="Ohm R.A."/>
            <person name="Ortiz-Santana B."/>
            <person name="Ovrebo C."/>
            <person name="Racz N."/>
            <person name="Riley R."/>
            <person name="Savchenko A."/>
            <person name="Shiryaev A."/>
            <person name="Soop K."/>
            <person name="Spirin V."/>
            <person name="Szebenyi C."/>
            <person name="Tomsovsky M."/>
            <person name="Tulloss R.E."/>
            <person name="Uehling J."/>
            <person name="Grigoriev I.V."/>
            <person name="Vagvolgyi C."/>
            <person name="Papp T."/>
            <person name="Martin F.M."/>
            <person name="Miettinen O."/>
            <person name="Hibbett D.S."/>
            <person name="Nagy L.G."/>
        </authorList>
    </citation>
    <scope>NUCLEOTIDE SEQUENCE [LARGE SCALE GENOMIC DNA]</scope>
    <source>
        <strain evidence="2 3">OMC1185</strain>
    </source>
</reference>
<keyword evidence="2" id="KW-0489">Methyltransferase</keyword>
<dbReference type="GO" id="GO:0008757">
    <property type="term" value="F:S-adenosylmethionine-dependent methyltransferase activity"/>
    <property type="evidence" value="ECO:0007669"/>
    <property type="project" value="UniProtKB-ARBA"/>
</dbReference>
<evidence type="ECO:0000256" key="1">
    <source>
        <dbReference type="SAM" id="MobiDB-lite"/>
    </source>
</evidence>
<name>A0A5C3NJX8_9AGAM</name>
<protein>
    <submittedName>
        <fullName evidence="2">S-adenosyl-L-methionine-dependent methyltransferase</fullName>
    </submittedName>
</protein>
<dbReference type="OrthoDB" id="433955at2759"/>
<dbReference type="Proteomes" id="UP000305948">
    <property type="component" value="Unassembled WGS sequence"/>
</dbReference>
<dbReference type="Gene3D" id="3.40.50.150">
    <property type="entry name" value="Vaccinia Virus protein VP39"/>
    <property type="match status" value="1"/>
</dbReference>
<dbReference type="PANTHER" id="PTHR14614:SF147">
    <property type="entry name" value="S-ADENOSYLMETHIONINE-DEPENDENT METHYLTRANSFERASE OF THE SEVEN BETA-STRAND FAMILY"/>
    <property type="match status" value="1"/>
</dbReference>
<dbReference type="STRING" id="5364.A0A5C3NJX8"/>
<dbReference type="InterPro" id="IPR029063">
    <property type="entry name" value="SAM-dependent_MTases_sf"/>
</dbReference>